<dbReference type="InterPro" id="IPR014030">
    <property type="entry name" value="Ketoacyl_synth_N"/>
</dbReference>
<gene>
    <name evidence="12" type="ORF">FJTKL_01185</name>
</gene>
<name>A0ABR4F5D3_9PEZI</name>
<dbReference type="SUPFAM" id="SSF53474">
    <property type="entry name" value="alpha/beta-Hydrolases"/>
    <property type="match status" value="1"/>
</dbReference>
<dbReference type="CDD" id="cd00833">
    <property type="entry name" value="PKS"/>
    <property type="match status" value="1"/>
</dbReference>
<evidence type="ECO:0000256" key="7">
    <source>
        <dbReference type="PROSITE-ProRule" id="PRU01363"/>
    </source>
</evidence>
<dbReference type="InterPro" id="IPR049492">
    <property type="entry name" value="BD-FAE-like_dom"/>
</dbReference>
<dbReference type="InterPro" id="IPR018201">
    <property type="entry name" value="Ketoacyl_synth_AS"/>
</dbReference>
<reference evidence="12 13" key="1">
    <citation type="submission" date="2024-03" db="EMBL/GenBank/DDBJ databases">
        <title>A high-quality draft genome sequence of Diaporthe vaccinii, a causative agent of upright dieback and viscid rot disease in cranberry plants.</title>
        <authorList>
            <person name="Sarrasin M."/>
            <person name="Lang B.F."/>
            <person name="Burger G."/>
        </authorList>
    </citation>
    <scope>NUCLEOTIDE SEQUENCE [LARGE SCALE GENOMIC DNA]</scope>
    <source>
        <strain evidence="12 13">IS7</strain>
    </source>
</reference>
<evidence type="ECO:0000313" key="13">
    <source>
        <dbReference type="Proteomes" id="UP001600888"/>
    </source>
</evidence>
<dbReference type="PANTHER" id="PTHR43775">
    <property type="entry name" value="FATTY ACID SYNTHASE"/>
    <property type="match status" value="1"/>
</dbReference>
<dbReference type="Gene3D" id="3.40.366.10">
    <property type="entry name" value="Malonyl-Coenzyme A Acyl Carrier Protein, domain 2"/>
    <property type="match status" value="2"/>
</dbReference>
<dbReference type="InterPro" id="IPR009081">
    <property type="entry name" value="PP-bd_ACP"/>
</dbReference>
<dbReference type="Gene3D" id="3.40.47.10">
    <property type="match status" value="1"/>
</dbReference>
<evidence type="ECO:0000256" key="8">
    <source>
        <dbReference type="SAM" id="MobiDB-lite"/>
    </source>
</evidence>
<keyword evidence="5" id="KW-0808">Transferase</keyword>
<evidence type="ECO:0000259" key="10">
    <source>
        <dbReference type="PROSITE" id="PS52004"/>
    </source>
</evidence>
<dbReference type="SUPFAM" id="SSF52151">
    <property type="entry name" value="FabD/lysophospholipase-like"/>
    <property type="match status" value="1"/>
</dbReference>
<dbReference type="EMBL" id="JBAWTH010000011">
    <property type="protein sequence ID" value="KAL2289905.1"/>
    <property type="molecule type" value="Genomic_DNA"/>
</dbReference>
<evidence type="ECO:0000313" key="12">
    <source>
        <dbReference type="EMBL" id="KAL2289905.1"/>
    </source>
</evidence>
<dbReference type="Pfam" id="PF00109">
    <property type="entry name" value="ketoacyl-synt"/>
    <property type="match status" value="1"/>
</dbReference>
<evidence type="ECO:0000256" key="5">
    <source>
        <dbReference type="ARBA" id="ARBA00022679"/>
    </source>
</evidence>
<evidence type="ECO:0000256" key="6">
    <source>
        <dbReference type="ARBA" id="ARBA00023268"/>
    </source>
</evidence>
<dbReference type="InterPro" id="IPR049551">
    <property type="entry name" value="PKS_DH_C"/>
</dbReference>
<keyword evidence="3" id="KW-0597">Phosphoprotein</keyword>
<dbReference type="SUPFAM" id="SSF53901">
    <property type="entry name" value="Thiolase-like"/>
    <property type="match status" value="1"/>
</dbReference>
<dbReference type="SMART" id="SM00825">
    <property type="entry name" value="PKS_KS"/>
    <property type="match status" value="1"/>
</dbReference>
<feature type="region of interest" description="C-terminal hotdog fold" evidence="7">
    <location>
        <begin position="1490"/>
        <end position="1645"/>
    </location>
</feature>
<feature type="region of interest" description="Disordered" evidence="8">
    <location>
        <begin position="1774"/>
        <end position="1797"/>
    </location>
</feature>
<dbReference type="InterPro" id="IPR036736">
    <property type="entry name" value="ACP-like_sf"/>
</dbReference>
<feature type="domain" description="Carrier" evidence="9">
    <location>
        <begin position="1802"/>
        <end position="1876"/>
    </location>
</feature>
<dbReference type="SUPFAM" id="SSF55048">
    <property type="entry name" value="Probable ACP-binding domain of malonyl-CoA ACP transacylase"/>
    <property type="match status" value="1"/>
</dbReference>
<dbReference type="Pfam" id="PF22621">
    <property type="entry name" value="CurL-like_PKS_C"/>
    <property type="match status" value="1"/>
</dbReference>
<dbReference type="InterPro" id="IPR020806">
    <property type="entry name" value="PKS_PP-bd"/>
</dbReference>
<dbReference type="InterPro" id="IPR016039">
    <property type="entry name" value="Thiolase-like"/>
</dbReference>
<dbReference type="Pfam" id="PF02801">
    <property type="entry name" value="Ketoacyl-synt_C"/>
    <property type="match status" value="1"/>
</dbReference>
<keyword evidence="13" id="KW-1185">Reference proteome</keyword>
<dbReference type="InterPro" id="IPR029063">
    <property type="entry name" value="SAM-dependent_MTases_sf"/>
</dbReference>
<dbReference type="SMART" id="SM00823">
    <property type="entry name" value="PKS_PP"/>
    <property type="match status" value="2"/>
</dbReference>
<dbReference type="Gene3D" id="3.10.129.110">
    <property type="entry name" value="Polyketide synthase dehydratase"/>
    <property type="match status" value="1"/>
</dbReference>
<dbReference type="PROSITE" id="PS52019">
    <property type="entry name" value="PKS_MFAS_DH"/>
    <property type="match status" value="1"/>
</dbReference>
<dbReference type="InterPro" id="IPR016035">
    <property type="entry name" value="Acyl_Trfase/lysoPLipase"/>
</dbReference>
<keyword evidence="2" id="KW-0596">Phosphopantetheine</keyword>
<dbReference type="InterPro" id="IPR041068">
    <property type="entry name" value="HTH_51"/>
</dbReference>
<feature type="compositionally biased region" description="Low complexity" evidence="8">
    <location>
        <begin position="1667"/>
        <end position="1679"/>
    </location>
</feature>
<proteinExistence type="predicted"/>
<accession>A0ABR4F5D3</accession>
<evidence type="ECO:0000259" key="11">
    <source>
        <dbReference type="PROSITE" id="PS52019"/>
    </source>
</evidence>
<dbReference type="InterPro" id="IPR029058">
    <property type="entry name" value="AB_hydrolase_fold"/>
</dbReference>
<dbReference type="InterPro" id="IPR014031">
    <property type="entry name" value="Ketoacyl_synth_C"/>
</dbReference>
<feature type="active site" description="Proton donor; for dehydratase activity" evidence="7">
    <location>
        <position position="1555"/>
    </location>
</feature>
<dbReference type="Pfam" id="PF14765">
    <property type="entry name" value="PS-DH"/>
    <property type="match status" value="1"/>
</dbReference>
<keyword evidence="4" id="KW-0489">Methyltransferase</keyword>
<comment type="pathway">
    <text evidence="1">Secondary metabolite biosynthesis; terpenoid biosynthesis.</text>
</comment>
<evidence type="ECO:0008006" key="14">
    <source>
        <dbReference type="Google" id="ProtNLM"/>
    </source>
</evidence>
<feature type="domain" description="Ketosynthase family 3 (KS3)" evidence="10">
    <location>
        <begin position="391"/>
        <end position="814"/>
    </location>
</feature>
<dbReference type="Gene3D" id="3.40.50.1820">
    <property type="entry name" value="alpha/beta hydrolase"/>
    <property type="match status" value="1"/>
</dbReference>
<dbReference type="InterPro" id="IPR032088">
    <property type="entry name" value="SAT"/>
</dbReference>
<dbReference type="InterPro" id="IPR050091">
    <property type="entry name" value="PKS_NRPS_Biosynth_Enz"/>
</dbReference>
<evidence type="ECO:0000256" key="2">
    <source>
        <dbReference type="ARBA" id="ARBA00022450"/>
    </source>
</evidence>
<organism evidence="12 13">
    <name type="scientific">Diaporthe vaccinii</name>
    <dbReference type="NCBI Taxonomy" id="105482"/>
    <lineage>
        <taxon>Eukaryota</taxon>
        <taxon>Fungi</taxon>
        <taxon>Dikarya</taxon>
        <taxon>Ascomycota</taxon>
        <taxon>Pezizomycotina</taxon>
        <taxon>Sordariomycetes</taxon>
        <taxon>Sordariomycetidae</taxon>
        <taxon>Diaporthales</taxon>
        <taxon>Diaporthaceae</taxon>
        <taxon>Diaporthe</taxon>
        <taxon>Diaporthe eres species complex</taxon>
    </lineage>
</organism>
<feature type="region of interest" description="Disordered" evidence="8">
    <location>
        <begin position="1873"/>
        <end position="1901"/>
    </location>
</feature>
<dbReference type="Pfam" id="PF00698">
    <property type="entry name" value="Acyl_transf_1"/>
    <property type="match status" value="1"/>
</dbReference>
<evidence type="ECO:0000256" key="3">
    <source>
        <dbReference type="ARBA" id="ARBA00022553"/>
    </source>
</evidence>
<dbReference type="Pfam" id="PF16073">
    <property type="entry name" value="SAT"/>
    <property type="match status" value="1"/>
</dbReference>
<feature type="domain" description="PKS/mFAS DH" evidence="11">
    <location>
        <begin position="1327"/>
        <end position="1645"/>
    </location>
</feature>
<dbReference type="Pfam" id="PF20434">
    <property type="entry name" value="BD-FAE"/>
    <property type="match status" value="1"/>
</dbReference>
<dbReference type="InterPro" id="IPR049900">
    <property type="entry name" value="PKS_mFAS_DH"/>
</dbReference>
<dbReference type="PROSITE" id="PS00012">
    <property type="entry name" value="PHOSPHOPANTETHEINE"/>
    <property type="match status" value="1"/>
</dbReference>
<dbReference type="InterPro" id="IPR020841">
    <property type="entry name" value="PKS_Beta-ketoAc_synthase_dom"/>
</dbReference>
<feature type="domain" description="Carrier" evidence="9">
    <location>
        <begin position="1701"/>
        <end position="1777"/>
    </location>
</feature>
<comment type="caution">
    <text evidence="12">The sequence shown here is derived from an EMBL/GenBank/DDBJ whole genome shotgun (WGS) entry which is preliminary data.</text>
</comment>
<dbReference type="Pfam" id="PF08242">
    <property type="entry name" value="Methyltransf_12"/>
    <property type="match status" value="1"/>
</dbReference>
<sequence length="2645" mass="286749">MMARLRDESVEGVSAAFFCPQTKAPDEEYLTSLHTFLSQNPHGQVLLQEVTTLADSHLWEIFASCRLEVRQLDHGPKCLRALRDWASEGLSAPLSGIQSNISSLPLLAVLQIGQYLRYLEARQISHRNFVAQVQGAAGVHGYCGGLPAAIAIACAWDESELVSYVATALKILVGIGAYTEAADDDKGAERTLLAVRLKHEGQGDDLIRRFPGAYISGITGPRSISIGGPAATTRELFRYVTEEEGLRAERIDLGGSAHNPKNAALAAELCRLCRNTPGLQLPDAEQLHTLVRTNQTGERLLHGSLTDDLIYTMLAARCEWYTLLQNVAQDLKESPRAEHNFAIFGWADCVTMTPFHQAHLKVSKTFAKSLIQEEVKSPPPDAPSPSPDLPDNAIAIVGASCRLPGAKNMSELWDLLANGTDCVQELSTDRFDLPGSHRASQSGSLTQKRTFYGNFLDGVEHFDHGFFGMSAREAANTDPQQRLMLELSHEALEDAGYLASHERAAGDDVGCFVGLVLAEYMDNTNGHAPTAYTSTGTVPAFLCGRISHTYGWFGPSEMFNTACSSSMVAINRACKAVQMGECRMALAGGVNVITGVNNYLDLAKAGFLSPTGQCKPFDASADGYCRAEGAGLVVLKKLQDAIKDGDSIWGVIPGVATNQGGLSSSITVPSPTAQQRLYRKVLQQSGLREDQITYVEAHGTGTQVGDPLEMDSLRSVFGSTSRQNKLHIGSIKGNVGHSEPAAGVAGLLKVLTMLRHGKIPPQANFNLLNPKIPPLERDGIAITSQFIPWNSSFRAALVNSYGAAGSNAALICCSAPQNHAQHPEAGPTRLSSLSYPIIVSASCKASLIDTARNLGTYLNQKLGDPGMRLADIAFTLNQRRQRQKHFATVQADNIESAARFLRSLETSNILEASTPDKSKPVVLAFSGQTSQTIGLSKSIYDTFPAFRAYVDACDTEFRKLTASSLLPAVFGSDVIESIPALQCGIFAVQYACARCWLDASVQPRALIGHSLGELTALVVSGVLSMEDGIRLIQARGDMIEKKWGPEKGSMLALECTAEEFADISQLTRDKGAAALNQAGVQHQLEIACSNGPASLVLAGTQAAVDNVESILRTEPRFQRIRSQRLKTSHGFHSALIEPILSDLTDTSESLTWNQPSIPLYTCAELRSVGLDAQYPAAHARKPVFFTSAVRRVEEDLDQCVWLEAGFDTPIISMARKACRRPEGHIFHAVKTQSRHFPPDAISEVSAALYRKSIFPIHWKFLGHSRGDQRKPAGGLTHEYRQVWLPPYQFTRSRHWVDNVDRVVEMKKLMLEQQSHQPVGATETVREPPLVARRQTSDSRAGYAEFVINTQNPRFRSVVGGHVVCSRALCPAPLYMECTTTAAVLLLEDQGAGEHGGVNSSSNLMFEDFNVRSPLGLDPRGEVILRLKEVPGRQRTWGLTIISMACRTDGVLSGETAHADGVISFTADTSMLGGFERLVAGQMRRLASSSGLENLQCDRAYKLFARVVEYDPFFMGMQSVQLDTHEALATVQLPESQPHRDTGVAAWKICDAVAIDAVVHVVGLLINTSRFMSSKDVAVMVGIDRAVVSPAFSSGCASDCRVFARFDSADGEQQPIGDVFVCSPMGQLVAMFTGCRMTRLPVVKLERIFDAAFSLARGERRGAAIEPSTVSSNASTSTATGQGVNTPSTRAQSSDRAGPGADSAVSVLKDLVAECTGIDPVDIPEHSAFALMGLDSLGSAELSEELNTRFGLVISSSNLLDSNLAQLRQLVGIQHPDLPSSKPTEIDSRNSHSSALTDEKNVDHNLEKLFNILSEVSDVRPEDIEPSTTLADIGIDSLSMIDLKQEIEDGFAVNLDLDMSSTVENIMSRLGIATSRGRDMRQNQASDDEMDSGPRDSRHPSVIQTNPFGLLNGMTSDFDSAARTHGVADYWTEVAPFQDELALAYITEGFASVGVDLSKISPGCAVPSIPYQSPKYDKLVRRLWEILAKRKVVWFSQDPDGASQPRLITRDSRQVGTRPASQLLEEFDTRFPTYRNETKLIGLTGPRLADCLSGNVDSVSLMFGSPAALKIMEEYYSCSPISSAVIEQLTMFVKSLLSQRKVSDHPVRILEVGGGTGGTTRWLASALEKAHIPSLYTFTDISPSLVRKAKTKFASQFPWMTFATLDLEADVRPEFRGGFDIVIATNTVHATADRVASCRRLRETLTPAGGLVILAELTCHIDWCDICFGLLDGWWLADGPIAPLQTADEWMGTFAEAGFPSFGYSSGTTPGANTAQLLVGCNTLWENTLPDKVIAAGPLQAAGKARRGDYHLKTMVYKDIDGVQIHADVYVPKEPASSPMPIALMIHGGGHVTLSRRAVRPAQTRHLLKLGFLPVAIDYRLCPEINLIDGPIADVCDAYIWARTMLPKILMSSEDSLQTDPRRVVAVGWSTGGHLAMSLGWTAEVAGHPAPNAVLSFYAPTDFESGELDKQRFTSLPRPGMSLDDIVAALPSKPITTSSSAGDTSDLGWVRQGDPRSDLLLAISQQGIALPVLLNGLTEDRKLADLLIQPSPATVASISPLARLRAGQYAVPTFIVHGTEDEVAPFAGAARFAEEMHRQTPGIRCELLALPGVRHLFDLGVEQGSPQWERLVEPGYRFLCEVLRAD</sequence>
<evidence type="ECO:0000259" key="9">
    <source>
        <dbReference type="PROSITE" id="PS50075"/>
    </source>
</evidence>
<evidence type="ECO:0000256" key="4">
    <source>
        <dbReference type="ARBA" id="ARBA00022603"/>
    </source>
</evidence>
<dbReference type="Proteomes" id="UP001600888">
    <property type="component" value="Unassembled WGS sequence"/>
</dbReference>
<dbReference type="InterPro" id="IPR042104">
    <property type="entry name" value="PKS_dehydratase_sf"/>
</dbReference>
<feature type="region of interest" description="N-terminal hotdog fold" evidence="7">
    <location>
        <begin position="1327"/>
        <end position="1469"/>
    </location>
</feature>
<evidence type="ECO:0000256" key="1">
    <source>
        <dbReference type="ARBA" id="ARBA00004721"/>
    </source>
</evidence>
<dbReference type="InterPro" id="IPR016036">
    <property type="entry name" value="Malonyl_transacylase_ACP-bd"/>
</dbReference>
<keyword evidence="6" id="KW-0511">Multifunctional enzyme</keyword>
<dbReference type="Gene3D" id="3.30.70.3290">
    <property type="match status" value="1"/>
</dbReference>
<dbReference type="SUPFAM" id="SSF53335">
    <property type="entry name" value="S-adenosyl-L-methionine-dependent methyltransferases"/>
    <property type="match status" value="1"/>
</dbReference>
<dbReference type="SMART" id="SM00827">
    <property type="entry name" value="PKS_AT"/>
    <property type="match status" value="1"/>
</dbReference>
<feature type="compositionally biased region" description="Polar residues" evidence="8">
    <location>
        <begin position="1680"/>
        <end position="1694"/>
    </location>
</feature>
<dbReference type="Gene3D" id="3.40.50.150">
    <property type="entry name" value="Vaccinia Virus protein VP39"/>
    <property type="match status" value="1"/>
</dbReference>
<feature type="region of interest" description="Disordered" evidence="8">
    <location>
        <begin position="1663"/>
        <end position="1701"/>
    </location>
</feature>
<feature type="active site" description="Proton acceptor; for dehydratase activity" evidence="7">
    <location>
        <position position="1361"/>
    </location>
</feature>
<dbReference type="SUPFAM" id="SSF47336">
    <property type="entry name" value="ACP-like"/>
    <property type="match status" value="2"/>
</dbReference>
<dbReference type="InterPro" id="IPR013217">
    <property type="entry name" value="Methyltransf_12"/>
</dbReference>
<dbReference type="Pfam" id="PF18558">
    <property type="entry name" value="HTH_51"/>
    <property type="match status" value="1"/>
</dbReference>
<dbReference type="Gene3D" id="1.10.1200.10">
    <property type="entry name" value="ACP-like"/>
    <property type="match status" value="2"/>
</dbReference>
<dbReference type="InterPro" id="IPR006162">
    <property type="entry name" value="Ppantetheine_attach_site"/>
</dbReference>
<dbReference type="PANTHER" id="PTHR43775:SF21">
    <property type="entry name" value="NON-REDUCING POLYKETIDE SYNTHASE AUSA-RELATED"/>
    <property type="match status" value="1"/>
</dbReference>
<protein>
    <recommendedName>
        <fullName evidence="14">Polyketide synthase</fullName>
    </recommendedName>
</protein>
<dbReference type="InterPro" id="IPR001227">
    <property type="entry name" value="Ac_transferase_dom_sf"/>
</dbReference>
<dbReference type="InterPro" id="IPR014043">
    <property type="entry name" value="Acyl_transferase_dom"/>
</dbReference>
<dbReference type="PROSITE" id="PS50075">
    <property type="entry name" value="CARRIER"/>
    <property type="match status" value="2"/>
</dbReference>
<dbReference type="Pfam" id="PF00550">
    <property type="entry name" value="PP-binding"/>
    <property type="match status" value="2"/>
</dbReference>
<dbReference type="PROSITE" id="PS52004">
    <property type="entry name" value="KS3_2"/>
    <property type="match status" value="1"/>
</dbReference>
<dbReference type="PROSITE" id="PS00606">
    <property type="entry name" value="KS3_1"/>
    <property type="match status" value="1"/>
</dbReference>